<evidence type="ECO:0008006" key="3">
    <source>
        <dbReference type="Google" id="ProtNLM"/>
    </source>
</evidence>
<evidence type="ECO:0000313" key="2">
    <source>
        <dbReference type="EMBL" id="GAI13133.1"/>
    </source>
</evidence>
<evidence type="ECO:0000256" key="1">
    <source>
        <dbReference type="SAM" id="Phobius"/>
    </source>
</evidence>
<keyword evidence="1" id="KW-0812">Transmembrane</keyword>
<keyword evidence="1" id="KW-0472">Membrane</keyword>
<name>X1L2D7_9ZZZZ</name>
<feature type="transmembrane region" description="Helical" evidence="1">
    <location>
        <begin position="107"/>
        <end position="124"/>
    </location>
</feature>
<feature type="transmembrane region" description="Helical" evidence="1">
    <location>
        <begin position="172"/>
        <end position="195"/>
    </location>
</feature>
<keyword evidence="1" id="KW-1133">Transmembrane helix</keyword>
<feature type="non-terminal residue" evidence="2">
    <location>
        <position position="225"/>
    </location>
</feature>
<reference evidence="2" key="1">
    <citation type="journal article" date="2014" name="Front. Microbiol.">
        <title>High frequency of phylogenetically diverse reductive dehalogenase-homologous genes in deep subseafloor sedimentary metagenomes.</title>
        <authorList>
            <person name="Kawai M."/>
            <person name="Futagami T."/>
            <person name="Toyoda A."/>
            <person name="Takaki Y."/>
            <person name="Nishi S."/>
            <person name="Hori S."/>
            <person name="Arai W."/>
            <person name="Tsubouchi T."/>
            <person name="Morono Y."/>
            <person name="Uchiyama I."/>
            <person name="Ito T."/>
            <person name="Fujiyama A."/>
            <person name="Inagaki F."/>
            <person name="Takami H."/>
        </authorList>
    </citation>
    <scope>NUCLEOTIDE SEQUENCE</scope>
    <source>
        <strain evidence="2">Expedition CK06-06</strain>
    </source>
</reference>
<dbReference type="PANTHER" id="PTHR37422">
    <property type="entry name" value="TEICHURONIC ACID BIOSYNTHESIS PROTEIN TUAE"/>
    <property type="match status" value="1"/>
</dbReference>
<sequence length="225" mass="25079">MARKEIKLSNYPSSFYTKAVEITIIALAVLVPIAFYPRCYTTFAPAKEFTFAALVIIGLMFWAIKMVSREEIRFTSTPLNLPVISFIAICTLSLVWSDTFFTSLKELPHFLAGPLLYFVIVNNIRNEKQINRLISAVIIVGAALGIYGIFQYNGIDFSFWASGSGRQKVFGLFGNAGYFAGYLILPLSLAIPLFFASKNRNRKILLLIGILAMGTTLIVTFTRTS</sequence>
<protein>
    <recommendedName>
        <fullName evidence="3">O-antigen polymerase</fullName>
    </recommendedName>
</protein>
<feature type="transmembrane region" description="Helical" evidence="1">
    <location>
        <begin position="20"/>
        <end position="37"/>
    </location>
</feature>
<dbReference type="EMBL" id="BARV01006455">
    <property type="protein sequence ID" value="GAI13133.1"/>
    <property type="molecule type" value="Genomic_DNA"/>
</dbReference>
<dbReference type="PANTHER" id="PTHR37422:SF13">
    <property type="entry name" value="LIPOPOLYSACCHARIDE BIOSYNTHESIS PROTEIN PA4999-RELATED"/>
    <property type="match status" value="1"/>
</dbReference>
<accession>X1L2D7</accession>
<feature type="transmembrane region" description="Helical" evidence="1">
    <location>
        <begin position="204"/>
        <end position="222"/>
    </location>
</feature>
<gene>
    <name evidence="2" type="ORF">S06H3_13227</name>
</gene>
<organism evidence="2">
    <name type="scientific">marine sediment metagenome</name>
    <dbReference type="NCBI Taxonomy" id="412755"/>
    <lineage>
        <taxon>unclassified sequences</taxon>
        <taxon>metagenomes</taxon>
        <taxon>ecological metagenomes</taxon>
    </lineage>
</organism>
<feature type="transmembrane region" description="Helical" evidence="1">
    <location>
        <begin position="79"/>
        <end position="101"/>
    </location>
</feature>
<feature type="transmembrane region" description="Helical" evidence="1">
    <location>
        <begin position="133"/>
        <end position="152"/>
    </location>
</feature>
<dbReference type="InterPro" id="IPR051533">
    <property type="entry name" value="WaaL-like"/>
</dbReference>
<comment type="caution">
    <text evidence="2">The sequence shown here is derived from an EMBL/GenBank/DDBJ whole genome shotgun (WGS) entry which is preliminary data.</text>
</comment>
<proteinExistence type="predicted"/>
<feature type="transmembrane region" description="Helical" evidence="1">
    <location>
        <begin position="49"/>
        <end position="67"/>
    </location>
</feature>
<dbReference type="AlphaFoldDB" id="X1L2D7"/>